<dbReference type="InterPro" id="IPR005532">
    <property type="entry name" value="SUMF_dom"/>
</dbReference>
<dbReference type="AlphaFoldDB" id="A0A6G0X2Q6"/>
<dbReference type="VEuPathDB" id="FungiDB:AeMF1_013393"/>
<keyword evidence="2" id="KW-0408">Iron</keyword>
<dbReference type="InterPro" id="IPR051043">
    <property type="entry name" value="Sulfatase_Mod_Factor_Kinase"/>
</dbReference>
<reference evidence="6 7" key="1">
    <citation type="submission" date="2019-07" db="EMBL/GenBank/DDBJ databases">
        <title>Genomics analysis of Aphanomyces spp. identifies a new class of oomycete effector associated with host adaptation.</title>
        <authorList>
            <person name="Gaulin E."/>
        </authorList>
    </citation>
    <scope>NUCLEOTIDE SEQUENCE [LARGE SCALE GENOMIC DNA]</scope>
    <source>
        <strain evidence="6 7">ATCC 201684</strain>
    </source>
</reference>
<evidence type="ECO:0000259" key="5">
    <source>
        <dbReference type="Pfam" id="PF12867"/>
    </source>
</evidence>
<dbReference type="InterPro" id="IPR027577">
    <property type="entry name" value="OvoA_Nterm"/>
</dbReference>
<organism evidence="6 7">
    <name type="scientific">Aphanomyces euteiches</name>
    <dbReference type="NCBI Taxonomy" id="100861"/>
    <lineage>
        <taxon>Eukaryota</taxon>
        <taxon>Sar</taxon>
        <taxon>Stramenopiles</taxon>
        <taxon>Oomycota</taxon>
        <taxon>Saprolegniomycetes</taxon>
        <taxon>Saprolegniales</taxon>
        <taxon>Verrucalvaceae</taxon>
        <taxon>Aphanomyces</taxon>
    </lineage>
</organism>
<evidence type="ECO:0008006" key="8">
    <source>
        <dbReference type="Google" id="ProtNLM"/>
    </source>
</evidence>
<dbReference type="Proteomes" id="UP000481153">
    <property type="component" value="Unassembled WGS sequence"/>
</dbReference>
<dbReference type="GO" id="GO:0120147">
    <property type="term" value="F:formylglycine-generating oxidase activity"/>
    <property type="evidence" value="ECO:0007669"/>
    <property type="project" value="TreeGrafter"/>
</dbReference>
<proteinExistence type="predicted"/>
<keyword evidence="1" id="KW-0560">Oxidoreductase</keyword>
<evidence type="ECO:0000313" key="7">
    <source>
        <dbReference type="Proteomes" id="UP000481153"/>
    </source>
</evidence>
<evidence type="ECO:0000256" key="2">
    <source>
        <dbReference type="ARBA" id="ARBA00023004"/>
    </source>
</evidence>
<gene>
    <name evidence="6" type="ORF">Ae201684_009050</name>
</gene>
<dbReference type="PANTHER" id="PTHR23150:SF26">
    <property type="entry name" value="GENERIC METHYLTRANSFERASE"/>
    <property type="match status" value="1"/>
</dbReference>
<dbReference type="InterPro" id="IPR042095">
    <property type="entry name" value="SUMF_sf"/>
</dbReference>
<keyword evidence="7" id="KW-1185">Reference proteome</keyword>
<dbReference type="EMBL" id="VJMJ01000117">
    <property type="protein sequence ID" value="KAF0734183.1"/>
    <property type="molecule type" value="Genomic_DNA"/>
</dbReference>
<comment type="caution">
    <text evidence="6">The sequence shown here is derived from an EMBL/GenBank/DDBJ whole genome shotgun (WGS) entry which is preliminary data.</text>
</comment>
<dbReference type="Pfam" id="PF03781">
    <property type="entry name" value="FGE-sulfatase"/>
    <property type="match status" value="1"/>
</dbReference>
<dbReference type="SUPFAM" id="SSF56436">
    <property type="entry name" value="C-type lectin-like"/>
    <property type="match status" value="1"/>
</dbReference>
<feature type="domain" description="Sulfatase-modifying factor enzyme-like" evidence="4">
    <location>
        <begin position="308"/>
        <end position="585"/>
    </location>
</feature>
<evidence type="ECO:0000259" key="4">
    <source>
        <dbReference type="Pfam" id="PF03781"/>
    </source>
</evidence>
<dbReference type="Pfam" id="PF12867">
    <property type="entry name" value="DinB_2"/>
    <property type="match status" value="1"/>
</dbReference>
<dbReference type="NCBIfam" id="TIGR04344">
    <property type="entry name" value="ovoA_Nterm"/>
    <property type="match status" value="1"/>
</dbReference>
<evidence type="ECO:0000256" key="3">
    <source>
        <dbReference type="ARBA" id="ARBA00037882"/>
    </source>
</evidence>
<dbReference type="Gene3D" id="3.90.1580.10">
    <property type="entry name" value="paralog of FGE (formylglycine-generating enzyme)"/>
    <property type="match status" value="1"/>
</dbReference>
<feature type="domain" description="DinB-like" evidence="5">
    <location>
        <begin position="123"/>
        <end position="263"/>
    </location>
</feature>
<dbReference type="InterPro" id="IPR024775">
    <property type="entry name" value="DinB-like"/>
</dbReference>
<accession>A0A6G0X2Q6</accession>
<dbReference type="PANTHER" id="PTHR23150">
    <property type="entry name" value="SULFATASE MODIFYING FACTOR 1, 2"/>
    <property type="match status" value="1"/>
</dbReference>
<dbReference type="InterPro" id="IPR016187">
    <property type="entry name" value="CTDL_fold"/>
</dbReference>
<name>A0A6G0X2Q6_9STRA</name>
<protein>
    <recommendedName>
        <fullName evidence="8">Sulfatase-modifying factor enzyme domain-containing protein</fullName>
    </recommendedName>
</protein>
<evidence type="ECO:0000256" key="1">
    <source>
        <dbReference type="ARBA" id="ARBA00023002"/>
    </source>
</evidence>
<evidence type="ECO:0000313" key="6">
    <source>
        <dbReference type="EMBL" id="KAF0734183.1"/>
    </source>
</evidence>
<sequence>MLSITAFPRRFITAKARTKLLAAVASTTPHVPVSVRHHSTAELNKRFQEAAKKRVHAHAQEITAETPMSIAFTGLYPEPMWYTTTPRTPYNDPAFPGLIDGALHSIAMPNLDTCTRQEVLDYFDNTWALTDMLFSSFQHEDAFVQPPPHGLRHPMAFYYGHPTCFYINKCLLAGLLDRPLNPEYEDLFQVGVDEMRWDDMSKNEKEWPSVADVQAYRREVYEIIKRLILTHAEFDDGHAPITAESQTWAVFMGMEHDRIHLETSSMLMQEHNLNNFVKPDLFPPYHPSAHRSSPALVPVEGVDFPTNPMISMPGGTVTLGKPADFPSYGWDNEYGSKTIEVGPFRASSQLVSNGEFWQFVKDSGYLTQRYWSTTGWAWRAFRNTKWPQFWRPDGPQGSHRYKLRTIFDELPMQWDWPVQVNLHEAQAYCRWKNEKDGNAKTEFYHVTTEPMHHLLREPRDRADHPVPSEEAILALPSGATMTTSAGRNTNLSYASFSPVDAMPANSLGFRDVFGNAWQWCEDNMSALPGFQVHPIYDDFTVPCFDGEHNIIMGGSFMSSGDNGASKYARYHFRPHFFQHAGFRLVASPVENDRVEIMTSCLNAPPPHTVVKPFRTTPDVFLNQPLGSVFLEKLEQQASTQWRDFSPGFDSIVISPSSSSTEIAEAAARGALVVVEEGVEVDAAALGLTLVKEGVLPKIEKESADVRRVSMVKVLAWRKEA</sequence>
<comment type="pathway">
    <text evidence="3">Amino-acid biosynthesis; ergothioneine biosynthesis.</text>
</comment>